<dbReference type="EMBL" id="VIIS01001632">
    <property type="protein sequence ID" value="KAF0295213.1"/>
    <property type="molecule type" value="Genomic_DNA"/>
</dbReference>
<dbReference type="GO" id="GO:0006206">
    <property type="term" value="P:pyrimidine nucleobase metabolic process"/>
    <property type="evidence" value="ECO:0007669"/>
    <property type="project" value="InterPro"/>
</dbReference>
<evidence type="ECO:0000313" key="4">
    <source>
        <dbReference type="EMBL" id="KAF0295212.1"/>
    </source>
</evidence>
<evidence type="ECO:0000256" key="2">
    <source>
        <dbReference type="ARBA" id="ARBA00022679"/>
    </source>
</evidence>
<dbReference type="PANTHER" id="PTHR10515">
    <property type="entry name" value="THYMIDINE PHOSPHORYLASE"/>
    <property type="match status" value="1"/>
</dbReference>
<organism evidence="4 5">
    <name type="scientific">Amphibalanus amphitrite</name>
    <name type="common">Striped barnacle</name>
    <name type="synonym">Balanus amphitrite</name>
    <dbReference type="NCBI Taxonomy" id="1232801"/>
    <lineage>
        <taxon>Eukaryota</taxon>
        <taxon>Metazoa</taxon>
        <taxon>Ecdysozoa</taxon>
        <taxon>Arthropoda</taxon>
        <taxon>Crustacea</taxon>
        <taxon>Multicrustacea</taxon>
        <taxon>Cirripedia</taxon>
        <taxon>Thoracica</taxon>
        <taxon>Thoracicalcarea</taxon>
        <taxon>Balanomorpha</taxon>
        <taxon>Balanoidea</taxon>
        <taxon>Balanidae</taxon>
        <taxon>Amphibalaninae</taxon>
        <taxon>Amphibalanus</taxon>
    </lineage>
</organism>
<dbReference type="PANTHER" id="PTHR10515:SF0">
    <property type="entry name" value="THYMIDINE PHOSPHORYLASE"/>
    <property type="match status" value="1"/>
</dbReference>
<keyword evidence="5" id="KW-1185">Reference proteome</keyword>
<name>A0A6A4VWM3_AMPAM</name>
<comment type="caution">
    <text evidence="4">The sequence shown here is derived from an EMBL/GenBank/DDBJ whole genome shotgun (WGS) entry which is preliminary data.</text>
</comment>
<dbReference type="GO" id="GO:0005829">
    <property type="term" value="C:cytosol"/>
    <property type="evidence" value="ECO:0007669"/>
    <property type="project" value="TreeGrafter"/>
</dbReference>
<evidence type="ECO:0000256" key="1">
    <source>
        <dbReference type="ARBA" id="ARBA00022676"/>
    </source>
</evidence>
<dbReference type="InterPro" id="IPR013102">
    <property type="entry name" value="PYNP_C"/>
</dbReference>
<dbReference type="OrthoDB" id="445007at2759"/>
<evidence type="ECO:0000259" key="3">
    <source>
        <dbReference type="SMART" id="SM00941"/>
    </source>
</evidence>
<dbReference type="GO" id="GO:0004645">
    <property type="term" value="F:1,4-alpha-oligoglucan phosphorylase activity"/>
    <property type="evidence" value="ECO:0007669"/>
    <property type="project" value="InterPro"/>
</dbReference>
<dbReference type="GO" id="GO:0016763">
    <property type="term" value="F:pentosyltransferase activity"/>
    <property type="evidence" value="ECO:0007669"/>
    <property type="project" value="InterPro"/>
</dbReference>
<dbReference type="Proteomes" id="UP000440578">
    <property type="component" value="Unassembled WGS sequence"/>
</dbReference>
<keyword evidence="2" id="KW-0808">Transferase</keyword>
<dbReference type="Pfam" id="PF00591">
    <property type="entry name" value="Glycos_transf_3"/>
    <property type="match status" value="1"/>
</dbReference>
<dbReference type="InterPro" id="IPR036566">
    <property type="entry name" value="PYNP-like_C_sf"/>
</dbReference>
<dbReference type="GO" id="GO:0006213">
    <property type="term" value="P:pyrimidine nucleoside metabolic process"/>
    <property type="evidence" value="ECO:0007669"/>
    <property type="project" value="InterPro"/>
</dbReference>
<evidence type="ECO:0000313" key="5">
    <source>
        <dbReference type="Proteomes" id="UP000440578"/>
    </source>
</evidence>
<dbReference type="EMBL" id="VIIS01001632">
    <property type="protein sequence ID" value="KAF0295212.1"/>
    <property type="molecule type" value="Genomic_DNA"/>
</dbReference>
<accession>A0A6A4VWM3</accession>
<dbReference type="InterPro" id="IPR000053">
    <property type="entry name" value="Thymidine/pyrmidine_PPase"/>
</dbReference>
<dbReference type="InterPro" id="IPR000312">
    <property type="entry name" value="Glycosyl_Trfase_fam3"/>
</dbReference>
<keyword evidence="1" id="KW-0328">Glycosyltransferase</keyword>
<reference evidence="4 5" key="1">
    <citation type="submission" date="2019-07" db="EMBL/GenBank/DDBJ databases">
        <title>Draft genome assembly of a fouling barnacle, Amphibalanus amphitrite (Darwin, 1854): The first reference genome for Thecostraca.</title>
        <authorList>
            <person name="Kim W."/>
        </authorList>
    </citation>
    <scope>NUCLEOTIDE SEQUENCE [LARGE SCALE GENOMIC DNA]</scope>
    <source>
        <strain evidence="4">SNU_AA5</strain>
        <tissue evidence="4">Soma without cirri and trophi</tissue>
    </source>
</reference>
<proteinExistence type="predicted"/>
<feature type="domain" description="Pyrimidine nucleoside phosphorylase C-terminal" evidence="3">
    <location>
        <begin position="206"/>
        <end position="279"/>
    </location>
</feature>
<protein>
    <submittedName>
        <fullName evidence="4">Thymidine phosphorylase</fullName>
    </submittedName>
</protein>
<dbReference type="Pfam" id="PF07831">
    <property type="entry name" value="PYNP_C"/>
    <property type="match status" value="1"/>
</dbReference>
<sequence length="296" mass="30953">MMVAGEGFSVSQTAGQMRACLERVGCCIVGQTQTLVPADRVLYASRDVTHTVDSAPLICSSIVSKKAAEGLQALVLDVDTANGMGISTAALITSMESPIGQTVGNALEVAEAVRCLRGRGAADLRELVTALGGQLVQLTGRGSAQHGAQLVARALADGSALDKFRQMLVCQGVSEPDAHQLCHGDEWTVLPRAPAIEDVCATDAGFVHAVDALAVARVCAALGAGRKQAGDSVDHRVGITFLVRLGDMLEIGQPWAQIHHCGNLTDAGRLQVRQALRLTAQRPSPAPRVTGLVQRQ</sequence>
<dbReference type="AlphaFoldDB" id="A0A6A4VWM3"/>
<dbReference type="SUPFAM" id="SSF54680">
    <property type="entry name" value="Pyrimidine nucleoside phosphorylase C-terminal domain"/>
    <property type="match status" value="1"/>
</dbReference>
<dbReference type="Gene3D" id="3.40.1030.10">
    <property type="entry name" value="Nucleoside phosphorylase/phosphoribosyltransferase catalytic domain"/>
    <property type="match status" value="2"/>
</dbReference>
<dbReference type="InterPro" id="IPR035902">
    <property type="entry name" value="Nuc_phospho_transferase"/>
</dbReference>
<dbReference type="Gene3D" id="3.90.1170.30">
    <property type="entry name" value="Pyrimidine nucleoside phosphorylase-like, C-terminal domain"/>
    <property type="match status" value="1"/>
</dbReference>
<dbReference type="SMART" id="SM00941">
    <property type="entry name" value="PYNP_C"/>
    <property type="match status" value="1"/>
</dbReference>
<gene>
    <name evidence="4" type="primary">Tymp_1</name>
    <name evidence="4" type="ORF">FJT64_007218</name>
</gene>
<dbReference type="SUPFAM" id="SSF52418">
    <property type="entry name" value="Nucleoside phosphorylase/phosphoribosyltransferase catalytic domain"/>
    <property type="match status" value="1"/>
</dbReference>